<evidence type="ECO:0000313" key="4">
    <source>
        <dbReference type="Proteomes" id="UP000236291"/>
    </source>
</evidence>
<dbReference type="InterPro" id="IPR050796">
    <property type="entry name" value="SCF_F-box_component"/>
</dbReference>
<protein>
    <submittedName>
        <fullName evidence="3">F-box protein</fullName>
    </submittedName>
</protein>
<proteinExistence type="predicted"/>
<dbReference type="InterPro" id="IPR015915">
    <property type="entry name" value="Kelch-typ_b-propeller"/>
</dbReference>
<keyword evidence="1" id="KW-0812">Transmembrane</keyword>
<dbReference type="AlphaFoldDB" id="A0A2K3P9R7"/>
<dbReference type="Proteomes" id="UP000236291">
    <property type="component" value="Unassembled WGS sequence"/>
</dbReference>
<sequence length="423" mass="49074">MDAPTTNNKKKKKVSSNSSHIPDDISFMILYKLPVKSLKRFSCVRKSWSLLFENHDFFKMFRNNVISKSHPHYDDACQMLTQNEEHKWNIYLLSGDKFENKVKLDFPTSSFPRPTPEYSFRPFSVLGSAINGILCIFHKNDTLLWNPATEEIKVIPPGFAEFKHDVYTFINRCGFGYDHVTHDYKIIQHVGYIGIKTKLNSFWEIYSLKSNSWRKIDFEMPTMSWLSNNVVYFDGVCHWWGLSNKLMSFNLCNEMCFITPLFLEDLPNDFDVVNLNVLNGCVAIITSRMDSTSFQISILGEFGVKESWIKLFDVERMSCNIYPIGIGKKGNIFFQSKDDELTCLDLTTGLVKDTGLKGNKFTCQVFLFYYTAAAFCLCLCATVLNTFLHIHRHFVSGLFRFWNILKRQGEEVPSSSIQRPKWK</sequence>
<evidence type="ECO:0000256" key="1">
    <source>
        <dbReference type="SAM" id="Phobius"/>
    </source>
</evidence>
<dbReference type="STRING" id="57577.A0A2K3P9R7"/>
<dbReference type="PROSITE" id="PS50181">
    <property type="entry name" value="FBOX"/>
    <property type="match status" value="1"/>
</dbReference>
<reference evidence="3 4" key="1">
    <citation type="journal article" date="2014" name="Am. J. Bot.">
        <title>Genome assembly and annotation for red clover (Trifolium pratense; Fabaceae).</title>
        <authorList>
            <person name="Istvanek J."/>
            <person name="Jaros M."/>
            <person name="Krenek A."/>
            <person name="Repkova J."/>
        </authorList>
    </citation>
    <scope>NUCLEOTIDE SEQUENCE [LARGE SCALE GENOMIC DNA]</scope>
    <source>
        <strain evidence="4">cv. Tatra</strain>
        <tissue evidence="3">Young leaves</tissue>
    </source>
</reference>
<dbReference type="SUPFAM" id="SSF117281">
    <property type="entry name" value="Kelch motif"/>
    <property type="match status" value="1"/>
</dbReference>
<keyword evidence="1" id="KW-0472">Membrane</keyword>
<feature type="non-terminal residue" evidence="3">
    <location>
        <position position="423"/>
    </location>
</feature>
<dbReference type="InterPro" id="IPR001810">
    <property type="entry name" value="F-box_dom"/>
</dbReference>
<accession>A0A2K3P9R7</accession>
<gene>
    <name evidence="3" type="ORF">L195_g008657</name>
</gene>
<keyword evidence="1" id="KW-1133">Transmembrane helix</keyword>
<dbReference type="PANTHER" id="PTHR31672">
    <property type="entry name" value="BNACNNG10540D PROTEIN"/>
    <property type="match status" value="1"/>
</dbReference>
<organism evidence="3 4">
    <name type="scientific">Trifolium pratense</name>
    <name type="common">Red clover</name>
    <dbReference type="NCBI Taxonomy" id="57577"/>
    <lineage>
        <taxon>Eukaryota</taxon>
        <taxon>Viridiplantae</taxon>
        <taxon>Streptophyta</taxon>
        <taxon>Embryophyta</taxon>
        <taxon>Tracheophyta</taxon>
        <taxon>Spermatophyta</taxon>
        <taxon>Magnoliopsida</taxon>
        <taxon>eudicotyledons</taxon>
        <taxon>Gunneridae</taxon>
        <taxon>Pentapetalae</taxon>
        <taxon>rosids</taxon>
        <taxon>fabids</taxon>
        <taxon>Fabales</taxon>
        <taxon>Fabaceae</taxon>
        <taxon>Papilionoideae</taxon>
        <taxon>50 kb inversion clade</taxon>
        <taxon>NPAAA clade</taxon>
        <taxon>Hologalegina</taxon>
        <taxon>IRL clade</taxon>
        <taxon>Trifolieae</taxon>
        <taxon>Trifolium</taxon>
    </lineage>
</organism>
<feature type="domain" description="F-box" evidence="2">
    <location>
        <begin position="15"/>
        <end position="61"/>
    </location>
</feature>
<comment type="caution">
    <text evidence="3">The sequence shown here is derived from an EMBL/GenBank/DDBJ whole genome shotgun (WGS) entry which is preliminary data.</text>
</comment>
<evidence type="ECO:0000313" key="3">
    <source>
        <dbReference type="EMBL" id="PNY12036.1"/>
    </source>
</evidence>
<dbReference type="NCBIfam" id="TIGR01640">
    <property type="entry name" value="F_box_assoc_1"/>
    <property type="match status" value="1"/>
</dbReference>
<dbReference type="InterPro" id="IPR017451">
    <property type="entry name" value="F-box-assoc_interact_dom"/>
</dbReference>
<dbReference type="InterPro" id="IPR036047">
    <property type="entry name" value="F-box-like_dom_sf"/>
</dbReference>
<feature type="transmembrane region" description="Helical" evidence="1">
    <location>
        <begin position="367"/>
        <end position="390"/>
    </location>
</feature>
<name>A0A2K3P9R7_TRIPR</name>
<dbReference type="Pfam" id="PF07734">
    <property type="entry name" value="FBA_1"/>
    <property type="match status" value="1"/>
</dbReference>
<dbReference type="PANTHER" id="PTHR31672:SF13">
    <property type="entry name" value="F-BOX PROTEIN CPR30-LIKE"/>
    <property type="match status" value="1"/>
</dbReference>
<dbReference type="EMBL" id="ASHM01004993">
    <property type="protein sequence ID" value="PNY12036.1"/>
    <property type="molecule type" value="Genomic_DNA"/>
</dbReference>
<reference evidence="3 4" key="2">
    <citation type="journal article" date="2017" name="Front. Plant Sci.">
        <title>Gene Classification and Mining of Molecular Markers Useful in Red Clover (Trifolium pratense) Breeding.</title>
        <authorList>
            <person name="Istvanek J."/>
            <person name="Dluhosova J."/>
            <person name="Dluhos P."/>
            <person name="Patkova L."/>
            <person name="Nedelnik J."/>
            <person name="Repkova J."/>
        </authorList>
    </citation>
    <scope>NUCLEOTIDE SEQUENCE [LARGE SCALE GENOMIC DNA]</scope>
    <source>
        <strain evidence="4">cv. Tatra</strain>
        <tissue evidence="3">Young leaves</tissue>
    </source>
</reference>
<dbReference type="InterPro" id="IPR006527">
    <property type="entry name" value="F-box-assoc_dom_typ1"/>
</dbReference>
<dbReference type="SUPFAM" id="SSF81383">
    <property type="entry name" value="F-box domain"/>
    <property type="match status" value="1"/>
</dbReference>
<evidence type="ECO:0000259" key="2">
    <source>
        <dbReference type="PROSITE" id="PS50181"/>
    </source>
</evidence>